<comment type="caution">
    <text evidence="9">The sequence shown here is derived from an EMBL/GenBank/DDBJ whole genome shotgun (WGS) entry which is preliminary data.</text>
</comment>
<evidence type="ECO:0000256" key="4">
    <source>
        <dbReference type="ARBA" id="ARBA00022840"/>
    </source>
</evidence>
<dbReference type="PANTHER" id="PTHR23090">
    <property type="entry name" value="NH 3 /GLUTAMINE-DEPENDENT NAD + SYNTHETASE"/>
    <property type="match status" value="1"/>
</dbReference>
<evidence type="ECO:0000256" key="3">
    <source>
        <dbReference type="ARBA" id="ARBA00022741"/>
    </source>
</evidence>
<dbReference type="SUPFAM" id="SSF56317">
    <property type="entry name" value="Carbon-nitrogen hydrolase"/>
    <property type="match status" value="1"/>
</dbReference>
<evidence type="ECO:0000313" key="9">
    <source>
        <dbReference type="EMBL" id="MBO1248368.1"/>
    </source>
</evidence>
<dbReference type="InterPro" id="IPR036526">
    <property type="entry name" value="C-N_Hydrolase_sf"/>
</dbReference>
<dbReference type="GO" id="GO:0004359">
    <property type="term" value="F:glutaminase activity"/>
    <property type="evidence" value="ECO:0007669"/>
    <property type="project" value="InterPro"/>
</dbReference>
<dbReference type="AlphaFoldDB" id="A0A939GX25"/>
<dbReference type="CDD" id="cd00553">
    <property type="entry name" value="NAD_synthase"/>
    <property type="match status" value="1"/>
</dbReference>
<keyword evidence="10" id="KW-1185">Reference proteome</keyword>
<dbReference type="InterPro" id="IPR022310">
    <property type="entry name" value="NAD/GMP_synthase"/>
</dbReference>
<evidence type="ECO:0000256" key="5">
    <source>
        <dbReference type="ARBA" id="ARBA00023027"/>
    </source>
</evidence>
<keyword evidence="4 6" id="KW-0067">ATP-binding</keyword>
<dbReference type="GO" id="GO:0005524">
    <property type="term" value="F:ATP binding"/>
    <property type="evidence" value="ECO:0007669"/>
    <property type="project" value="UniProtKB-UniRule"/>
</dbReference>
<comment type="similarity">
    <text evidence="1 6">In the C-terminal section; belongs to the NAD synthetase family.</text>
</comment>
<reference evidence="9" key="1">
    <citation type="submission" date="2021-03" db="EMBL/GenBank/DDBJ databases">
        <title>Comamonas denitrificans.</title>
        <authorList>
            <person name="Finster K."/>
        </authorList>
    </citation>
    <scope>NUCLEOTIDE SEQUENCE</scope>
    <source>
        <strain evidence="9">MM2021_4</strain>
    </source>
</reference>
<keyword evidence="3 6" id="KW-0547">Nucleotide-binding</keyword>
<evidence type="ECO:0000259" key="8">
    <source>
        <dbReference type="Pfam" id="PF02540"/>
    </source>
</evidence>
<dbReference type="NCBIfam" id="NF010588">
    <property type="entry name" value="PRK13981.1"/>
    <property type="match status" value="1"/>
</dbReference>
<dbReference type="PANTHER" id="PTHR23090:SF9">
    <property type="entry name" value="GLUTAMINE-DEPENDENT NAD(+) SYNTHETASE"/>
    <property type="match status" value="1"/>
</dbReference>
<dbReference type="FunFam" id="3.40.50.620:FF:000106">
    <property type="entry name" value="Glutamine-dependent NAD(+) synthetase"/>
    <property type="match status" value="1"/>
</dbReference>
<dbReference type="Gene3D" id="3.40.50.620">
    <property type="entry name" value="HUPs"/>
    <property type="match status" value="1"/>
</dbReference>
<comment type="catalytic activity">
    <reaction evidence="6">
        <text>deamido-NAD(+) + L-glutamine + ATP + H2O = L-glutamate + AMP + diphosphate + NAD(+) + H(+)</text>
        <dbReference type="Rhea" id="RHEA:24384"/>
        <dbReference type="ChEBI" id="CHEBI:15377"/>
        <dbReference type="ChEBI" id="CHEBI:15378"/>
        <dbReference type="ChEBI" id="CHEBI:29985"/>
        <dbReference type="ChEBI" id="CHEBI:30616"/>
        <dbReference type="ChEBI" id="CHEBI:33019"/>
        <dbReference type="ChEBI" id="CHEBI:57540"/>
        <dbReference type="ChEBI" id="CHEBI:58359"/>
        <dbReference type="ChEBI" id="CHEBI:58437"/>
        <dbReference type="ChEBI" id="CHEBI:456215"/>
        <dbReference type="EC" id="6.3.5.1"/>
    </reaction>
</comment>
<sequence>MQTQLRVLQSNGVLGDWAANVQQLTTAAEQAQRDGVACLVPPALALCGSPVAGDYVLRPSFLAAVQTALHQLISASTAWPDVALVLSYPAVQDGVLVHAVSVVRNGAQIAHGGQQHLQGDAALLRHCQPMVAAPCQFSIGATRLAVLLGQDALTPACAHAAAACAQVIVALPLQAFYAGQPQALEAALAAQAQAVQRPVVSSQWAGGFDHWVFAGGSVASNRHGHVVQRLEYFVAACADITIKNDDLSANSLYPVREPLCILWQALVQAVRDYVEKNRFPGVLLGLSGGIDSALVLAIAVDALGPQRVRTVMMPSPYTADISWKDAQAMADGLGVRHDVIEITPQVQAFETALAPLFAGTQMDTTEENLQARCRGTLLMALSNKFGHVVLTTSNKSEVAMGYGTLYGDMAGGFAVLCDVWKTEVFALARWRNAHDPLHTGLVAPIPERIITRPPSAELRPDQKDEDSLPPYEVLDALLRQYLEHNASPAQLEAAGYAPEVVAKTLRLLRLSEYKRRQGPGGPRLSPTAFTRDWQIPMTHRFTG</sequence>
<dbReference type="PIRSF" id="PIRSF006630">
    <property type="entry name" value="NADS_GAT"/>
    <property type="match status" value="1"/>
</dbReference>
<dbReference type="InterPro" id="IPR003694">
    <property type="entry name" value="NAD_synthase"/>
</dbReference>
<dbReference type="NCBIfam" id="TIGR00552">
    <property type="entry name" value="nadE"/>
    <property type="match status" value="1"/>
</dbReference>
<comment type="similarity">
    <text evidence="7">Belongs to the NAD synthetase family.</text>
</comment>
<organism evidence="9 10">
    <name type="scientific">Comamonas denitrificans</name>
    <dbReference type="NCBI Taxonomy" id="117506"/>
    <lineage>
        <taxon>Bacteria</taxon>
        <taxon>Pseudomonadati</taxon>
        <taxon>Pseudomonadota</taxon>
        <taxon>Betaproteobacteria</taxon>
        <taxon>Burkholderiales</taxon>
        <taxon>Comamonadaceae</taxon>
        <taxon>Comamonas</taxon>
    </lineage>
</organism>
<dbReference type="EMBL" id="JAFNME010000001">
    <property type="protein sequence ID" value="MBO1248368.1"/>
    <property type="molecule type" value="Genomic_DNA"/>
</dbReference>
<evidence type="ECO:0000256" key="6">
    <source>
        <dbReference type="PIRNR" id="PIRNR006630"/>
    </source>
</evidence>
<dbReference type="EC" id="6.3.5.1" evidence="6"/>
<gene>
    <name evidence="9" type="ORF">J1777_00735</name>
</gene>
<dbReference type="Pfam" id="PF02540">
    <property type="entry name" value="NAD_synthase"/>
    <property type="match status" value="1"/>
</dbReference>
<dbReference type="GO" id="GO:0005737">
    <property type="term" value="C:cytoplasm"/>
    <property type="evidence" value="ECO:0007669"/>
    <property type="project" value="InterPro"/>
</dbReference>
<comment type="pathway">
    <text evidence="6">Cofactor biosynthesis; NAD(+) biosynthesis; NAD(+) from deamido-NAD(+) (L-Gln route): step 1/1.</text>
</comment>
<dbReference type="RefSeq" id="WP_207573924.1">
    <property type="nucleotide sequence ID" value="NZ_JAFNME010000001.1"/>
</dbReference>
<keyword evidence="2 6" id="KW-0436">Ligase</keyword>
<evidence type="ECO:0000256" key="2">
    <source>
        <dbReference type="ARBA" id="ARBA00022598"/>
    </source>
</evidence>
<protein>
    <recommendedName>
        <fullName evidence="6">Glutamine-dependent NAD(+) synthetase</fullName>
        <ecNumber evidence="6">6.3.5.1</ecNumber>
    </recommendedName>
    <alternativeName>
        <fullName evidence="6">NAD(+) synthase [glutamine-hydrolyzing]</fullName>
    </alternativeName>
</protein>
<name>A0A939GX25_9BURK</name>
<accession>A0A939GX25</accession>
<dbReference type="GO" id="GO:0009435">
    <property type="term" value="P:NAD+ biosynthetic process"/>
    <property type="evidence" value="ECO:0007669"/>
    <property type="project" value="UniProtKB-UniRule"/>
</dbReference>
<evidence type="ECO:0000313" key="10">
    <source>
        <dbReference type="Proteomes" id="UP000664731"/>
    </source>
</evidence>
<dbReference type="Gene3D" id="3.60.110.10">
    <property type="entry name" value="Carbon-nitrogen hydrolase"/>
    <property type="match status" value="1"/>
</dbReference>
<evidence type="ECO:0000256" key="7">
    <source>
        <dbReference type="RuleBase" id="RU003811"/>
    </source>
</evidence>
<dbReference type="InterPro" id="IPR014729">
    <property type="entry name" value="Rossmann-like_a/b/a_fold"/>
</dbReference>
<dbReference type="GO" id="GO:0003952">
    <property type="term" value="F:NAD+ synthase (glutamine-hydrolyzing) activity"/>
    <property type="evidence" value="ECO:0007669"/>
    <property type="project" value="UniProtKB-UniRule"/>
</dbReference>
<evidence type="ECO:0000256" key="1">
    <source>
        <dbReference type="ARBA" id="ARBA00007145"/>
    </source>
</evidence>
<proteinExistence type="inferred from homology"/>
<dbReference type="Proteomes" id="UP000664731">
    <property type="component" value="Unassembled WGS sequence"/>
</dbReference>
<keyword evidence="5 6" id="KW-0520">NAD</keyword>
<dbReference type="InterPro" id="IPR014445">
    <property type="entry name" value="Gln-dep_NAD_synthase"/>
</dbReference>
<dbReference type="SUPFAM" id="SSF52402">
    <property type="entry name" value="Adenine nucleotide alpha hydrolases-like"/>
    <property type="match status" value="1"/>
</dbReference>
<feature type="domain" description="NAD/GMP synthase" evidence="8">
    <location>
        <begin position="263"/>
        <end position="517"/>
    </location>
</feature>